<dbReference type="EMBL" id="KF901139">
    <property type="protein sequence ID" value="AIF19498.1"/>
    <property type="molecule type" value="Genomic_DNA"/>
</dbReference>
<evidence type="ECO:0008006" key="3">
    <source>
        <dbReference type="Google" id="ProtNLM"/>
    </source>
</evidence>
<keyword evidence="1" id="KW-0812">Transmembrane</keyword>
<evidence type="ECO:0000313" key="2">
    <source>
        <dbReference type="EMBL" id="AIF19498.1"/>
    </source>
</evidence>
<reference evidence="2" key="1">
    <citation type="journal article" date="2014" name="Genome Biol. Evol.">
        <title>Pangenome evidence for extensive interdomain horizontal transfer affecting lineage core and shell genes in uncultured planktonic thaumarchaeota and euryarchaeota.</title>
        <authorList>
            <person name="Deschamps P."/>
            <person name="Zivanovic Y."/>
            <person name="Moreira D."/>
            <person name="Rodriguez-Valera F."/>
            <person name="Lopez-Garcia P."/>
        </authorList>
    </citation>
    <scope>NUCLEOTIDE SEQUENCE</scope>
</reference>
<keyword evidence="1" id="KW-1133">Transmembrane helix</keyword>
<accession>A0A075I0H5</accession>
<evidence type="ECO:0000256" key="1">
    <source>
        <dbReference type="SAM" id="Phobius"/>
    </source>
</evidence>
<feature type="transmembrane region" description="Helical" evidence="1">
    <location>
        <begin position="265"/>
        <end position="283"/>
    </location>
</feature>
<dbReference type="InterPro" id="IPR027560">
    <property type="entry name" value="PEFG-CTERM"/>
</dbReference>
<proteinExistence type="predicted"/>
<sequence length="296" mass="33329">MKISKGHIENKLNFAVKNMNIFLILAIAVVIAGTAPIFAEALDPLSVILSKDVYNKGDILVVYGNVPIVFEDVPDLTIQILFDQQVIEIAQIKVAKDGTFAKDFNTNAVKWAHDGQYTVKVYYTEDLFTEAYFQFFQNIVTETSSVFPIDIPNSGTFDLEYTASGFDIKDAELNQDRYSILIEITENSGGNLVLKLPRESFDSKTGDDTDEIFIVLVSKDNEDDNFIEVQITEIETTSDFRTISIQIEEDEKFIEIIGTYVIPEFGSIVIMILLVAITSAIIISKNRFSFHLYPKI</sequence>
<dbReference type="AlphaFoldDB" id="A0A075I0H5"/>
<keyword evidence="1" id="KW-0472">Membrane</keyword>
<dbReference type="NCBIfam" id="TIGR04296">
    <property type="entry name" value="PEFG-CTERM"/>
    <property type="match status" value="1"/>
</dbReference>
<protein>
    <recommendedName>
        <fullName evidence="3">PEFG-CTERM sorting domain-containing protein</fullName>
    </recommendedName>
</protein>
<name>A0A075I0H5_9ARCH</name>
<organism evidence="2">
    <name type="scientific">uncultured marine thaumarchaeote KM3_87_A02</name>
    <dbReference type="NCBI Taxonomy" id="1456325"/>
    <lineage>
        <taxon>Archaea</taxon>
        <taxon>Nitrososphaerota</taxon>
        <taxon>environmental samples</taxon>
    </lineage>
</organism>